<gene>
    <name evidence="2" type="ORF">BCM02_107173</name>
</gene>
<dbReference type="PANTHER" id="PTHR30336">
    <property type="entry name" value="INNER MEMBRANE PROTEIN, PROBABLE PERMEASE"/>
    <property type="match status" value="1"/>
</dbReference>
<evidence type="ECO:0000313" key="3">
    <source>
        <dbReference type="Proteomes" id="UP000323257"/>
    </source>
</evidence>
<evidence type="ECO:0000259" key="1">
    <source>
        <dbReference type="Pfam" id="PF02698"/>
    </source>
</evidence>
<proteinExistence type="predicted"/>
<evidence type="ECO:0000313" key="2">
    <source>
        <dbReference type="EMBL" id="TYP73189.1"/>
    </source>
</evidence>
<dbReference type="OrthoDB" id="9782395at2"/>
<reference evidence="2 3" key="1">
    <citation type="submission" date="2019-07" db="EMBL/GenBank/DDBJ databases">
        <title>Genomic Encyclopedia of Type Strains, Phase III (KMG-III): the genomes of soil and plant-associated and newly described type strains.</title>
        <authorList>
            <person name="Whitman W."/>
        </authorList>
    </citation>
    <scope>NUCLEOTIDE SEQUENCE [LARGE SCALE GENOMIC DNA]</scope>
    <source>
        <strain evidence="2 3">BL24</strain>
    </source>
</reference>
<dbReference type="Pfam" id="PF02698">
    <property type="entry name" value="DUF218"/>
    <property type="match status" value="1"/>
</dbReference>
<dbReference type="EMBL" id="VNHS01000007">
    <property type="protein sequence ID" value="TYP73189.1"/>
    <property type="molecule type" value="Genomic_DNA"/>
</dbReference>
<dbReference type="AlphaFoldDB" id="A0A5S5C1Z8"/>
<dbReference type="InterPro" id="IPR051599">
    <property type="entry name" value="Cell_Envelope_Assoc"/>
</dbReference>
<dbReference type="InterPro" id="IPR003848">
    <property type="entry name" value="DUF218"/>
</dbReference>
<accession>A0A5S5C1Z8</accession>
<dbReference type="RefSeq" id="WP_148930748.1">
    <property type="nucleotide sequence ID" value="NZ_VNHS01000007.1"/>
</dbReference>
<organism evidence="2 3">
    <name type="scientific">Paenibacillus methanolicus</name>
    <dbReference type="NCBI Taxonomy" id="582686"/>
    <lineage>
        <taxon>Bacteria</taxon>
        <taxon>Bacillati</taxon>
        <taxon>Bacillota</taxon>
        <taxon>Bacilli</taxon>
        <taxon>Bacillales</taxon>
        <taxon>Paenibacillaceae</taxon>
        <taxon>Paenibacillus</taxon>
    </lineage>
</organism>
<feature type="domain" description="DUF218" evidence="1">
    <location>
        <begin position="23"/>
        <end position="131"/>
    </location>
</feature>
<dbReference type="Proteomes" id="UP000323257">
    <property type="component" value="Unassembled WGS sequence"/>
</dbReference>
<protein>
    <submittedName>
        <fullName evidence="2">DUF218 domain-containing protein</fullName>
    </submittedName>
</protein>
<dbReference type="PANTHER" id="PTHR30336:SF20">
    <property type="entry name" value="DUF218 DOMAIN-CONTAINING PROTEIN"/>
    <property type="match status" value="1"/>
</dbReference>
<sequence>MSFPFDSITDFMFFETKLEQSEVILIPGASQPQLAERAALLYRQGIAPLILPSGGVTTHVETTEWEFLRNIGTSLGIPSEAILQEDKATNTFENARFSLEVLDHHGIQPKKVVLVCKNYHARRALLTYRFVFPRETEFYVSPVIDKTGITKENWFLDEEKISRVMNELEKVGKYFRPAIYRIGSSARQ</sequence>
<comment type="caution">
    <text evidence="2">The sequence shown here is derived from an EMBL/GenBank/DDBJ whole genome shotgun (WGS) entry which is preliminary data.</text>
</comment>
<keyword evidence="3" id="KW-1185">Reference proteome</keyword>
<dbReference type="Gene3D" id="3.40.50.620">
    <property type="entry name" value="HUPs"/>
    <property type="match status" value="1"/>
</dbReference>
<dbReference type="CDD" id="cd06259">
    <property type="entry name" value="YdcF-like"/>
    <property type="match status" value="1"/>
</dbReference>
<name>A0A5S5C1Z8_9BACL</name>
<dbReference type="GO" id="GO:0005886">
    <property type="term" value="C:plasma membrane"/>
    <property type="evidence" value="ECO:0007669"/>
    <property type="project" value="TreeGrafter"/>
</dbReference>
<dbReference type="InterPro" id="IPR014729">
    <property type="entry name" value="Rossmann-like_a/b/a_fold"/>
</dbReference>